<reference evidence="2" key="1">
    <citation type="submission" date="2013-12" db="EMBL/GenBank/DDBJ databases">
        <authorList>
            <person name="Aslett M."/>
        </authorList>
    </citation>
    <scope>NUCLEOTIDE SEQUENCE [LARGE SCALE GENOMIC DNA]</scope>
    <source>
        <strain evidence="2">Lindley</strain>
    </source>
</reference>
<organism evidence="2 3">
    <name type="scientific">Globodera pallida</name>
    <name type="common">Potato cyst nematode worm</name>
    <name type="synonym">Heterodera pallida</name>
    <dbReference type="NCBI Taxonomy" id="36090"/>
    <lineage>
        <taxon>Eukaryota</taxon>
        <taxon>Metazoa</taxon>
        <taxon>Ecdysozoa</taxon>
        <taxon>Nematoda</taxon>
        <taxon>Chromadorea</taxon>
        <taxon>Rhabditida</taxon>
        <taxon>Tylenchina</taxon>
        <taxon>Tylenchomorpha</taxon>
        <taxon>Tylenchoidea</taxon>
        <taxon>Heteroderidae</taxon>
        <taxon>Heteroderinae</taxon>
        <taxon>Globodera</taxon>
    </lineage>
</organism>
<evidence type="ECO:0000313" key="3">
    <source>
        <dbReference type="WBParaSite" id="GPLIN_001557800"/>
    </source>
</evidence>
<name>A0A183CRS0_GLOPA</name>
<proteinExistence type="predicted"/>
<accession>A0A183CRS0</accession>
<reference evidence="3" key="3">
    <citation type="submission" date="2016-06" db="UniProtKB">
        <authorList>
            <consortium name="WormBaseParasite"/>
        </authorList>
    </citation>
    <scope>IDENTIFICATION</scope>
</reference>
<sequence>IADTCGLLLADAMVLHIKRKEWPQLDRDELYKSQRLRFDKNFSWKGFGRRIDEAIAQMFSGQIVEQNSEVRRNQNGTVHLRMSENLQNGISDTDADLEDLADLERGVGHGEHSQRNKLSNVPPPQANGGRRFLVNSSAFCGDVPNGGVVQRNALYRRHLEAKAKKYAPPSEKMDRKNA</sequence>
<protein>
    <submittedName>
        <fullName evidence="3">HTH OST-type domain-containing protein</fullName>
    </submittedName>
</protein>
<keyword evidence="2" id="KW-1185">Reference proteome</keyword>
<dbReference type="AlphaFoldDB" id="A0A183CRS0"/>
<dbReference type="Proteomes" id="UP000050741">
    <property type="component" value="Unassembled WGS sequence"/>
</dbReference>
<dbReference type="WBParaSite" id="GPLIN_001557800">
    <property type="protein sequence ID" value="GPLIN_001557800"/>
    <property type="gene ID" value="GPLIN_001557800"/>
</dbReference>
<reference evidence="2" key="2">
    <citation type="submission" date="2014-05" db="EMBL/GenBank/DDBJ databases">
        <title>The genome and life-stage specific transcriptomes of Globodera pallida elucidate key aspects of plant parasitism by a cyst nematode.</title>
        <authorList>
            <person name="Cotton J.A."/>
            <person name="Lilley C.J."/>
            <person name="Jones L.M."/>
            <person name="Kikuchi T."/>
            <person name="Reid A.J."/>
            <person name="Thorpe P."/>
            <person name="Tsai I.J."/>
            <person name="Beasley H."/>
            <person name="Blok V."/>
            <person name="Cock P.J.A."/>
            <person name="Van den Akker S.E."/>
            <person name="Holroyd N."/>
            <person name="Hunt M."/>
            <person name="Mantelin S."/>
            <person name="Naghra H."/>
            <person name="Pain A."/>
            <person name="Palomares-Rius J.E."/>
            <person name="Zarowiecki M."/>
            <person name="Berriman M."/>
            <person name="Jones J.T."/>
            <person name="Urwin P.E."/>
        </authorList>
    </citation>
    <scope>NUCLEOTIDE SEQUENCE [LARGE SCALE GENOMIC DNA]</scope>
    <source>
        <strain evidence="2">Lindley</strain>
    </source>
</reference>
<evidence type="ECO:0000256" key="1">
    <source>
        <dbReference type="SAM" id="MobiDB-lite"/>
    </source>
</evidence>
<feature type="region of interest" description="Disordered" evidence="1">
    <location>
        <begin position="108"/>
        <end position="130"/>
    </location>
</feature>
<evidence type="ECO:0000313" key="2">
    <source>
        <dbReference type="Proteomes" id="UP000050741"/>
    </source>
</evidence>